<dbReference type="Pfam" id="PF01637">
    <property type="entry name" value="ATPase_2"/>
    <property type="match status" value="1"/>
</dbReference>
<feature type="transmembrane region" description="Helical" evidence="1">
    <location>
        <begin position="129"/>
        <end position="149"/>
    </location>
</feature>
<evidence type="ECO:0000256" key="1">
    <source>
        <dbReference type="SAM" id="Phobius"/>
    </source>
</evidence>
<feature type="transmembrane region" description="Helical" evidence="1">
    <location>
        <begin position="206"/>
        <end position="225"/>
    </location>
</feature>
<evidence type="ECO:0000259" key="2">
    <source>
        <dbReference type="Pfam" id="PF01637"/>
    </source>
</evidence>
<dbReference type="SUPFAM" id="SSF52540">
    <property type="entry name" value="P-loop containing nucleoside triphosphate hydrolases"/>
    <property type="match status" value="1"/>
</dbReference>
<dbReference type="InterPro" id="IPR027417">
    <property type="entry name" value="P-loop_NTPase"/>
</dbReference>
<dbReference type="PANTHER" id="PTHR34301:SF8">
    <property type="entry name" value="ATPASE DOMAIN-CONTAINING PROTEIN"/>
    <property type="match status" value="1"/>
</dbReference>
<feature type="transmembrane region" description="Helical" evidence="1">
    <location>
        <begin position="70"/>
        <end position="93"/>
    </location>
</feature>
<dbReference type="Gene3D" id="3.40.50.300">
    <property type="entry name" value="P-loop containing nucleotide triphosphate hydrolases"/>
    <property type="match status" value="1"/>
</dbReference>
<dbReference type="GO" id="GO:0005524">
    <property type="term" value="F:ATP binding"/>
    <property type="evidence" value="ECO:0007669"/>
    <property type="project" value="InterPro"/>
</dbReference>
<keyword evidence="4" id="KW-1185">Reference proteome</keyword>
<dbReference type="EMBL" id="CP061799">
    <property type="protein sequence ID" value="QTA81979.1"/>
    <property type="molecule type" value="Genomic_DNA"/>
</dbReference>
<evidence type="ECO:0000313" key="4">
    <source>
        <dbReference type="Proteomes" id="UP000663720"/>
    </source>
</evidence>
<name>A0A975BAE4_9BACT</name>
<dbReference type="InterPro" id="IPR011579">
    <property type="entry name" value="ATPase_dom"/>
</dbReference>
<keyword evidence="1" id="KW-0812">Transmembrane</keyword>
<feature type="transmembrane region" description="Helical" evidence="1">
    <location>
        <begin position="38"/>
        <end position="63"/>
    </location>
</feature>
<feature type="transmembrane region" description="Helical" evidence="1">
    <location>
        <begin position="99"/>
        <end position="117"/>
    </location>
</feature>
<dbReference type="AlphaFoldDB" id="A0A975BAE4"/>
<proteinExistence type="predicted"/>
<evidence type="ECO:0000313" key="3">
    <source>
        <dbReference type="EMBL" id="QTA81979.1"/>
    </source>
</evidence>
<organism evidence="3 4">
    <name type="scientific">Desulfonema limicola</name>
    <dbReference type="NCBI Taxonomy" id="45656"/>
    <lineage>
        <taxon>Bacteria</taxon>
        <taxon>Pseudomonadati</taxon>
        <taxon>Thermodesulfobacteriota</taxon>
        <taxon>Desulfobacteria</taxon>
        <taxon>Desulfobacterales</taxon>
        <taxon>Desulfococcaceae</taxon>
        <taxon>Desulfonema</taxon>
    </lineage>
</organism>
<dbReference type="KEGG" id="dli:dnl_43400"/>
<accession>A0A975BAE4</accession>
<feature type="domain" description="ATPase" evidence="2">
    <location>
        <begin position="698"/>
        <end position="912"/>
    </location>
</feature>
<protein>
    <submittedName>
        <fullName evidence="3">ATPase domain-containing protein</fullName>
    </submittedName>
</protein>
<reference evidence="3" key="1">
    <citation type="journal article" date="2021" name="Microb. Physiol.">
        <title>Proteogenomic Insights into the Physiology of Marine, Sulfate-Reducing, Filamentous Desulfonema limicola and Desulfonema magnum.</title>
        <authorList>
            <person name="Schnaars V."/>
            <person name="Wohlbrand L."/>
            <person name="Scheve S."/>
            <person name="Hinrichs C."/>
            <person name="Reinhardt R."/>
            <person name="Rabus R."/>
        </authorList>
    </citation>
    <scope>NUCLEOTIDE SEQUENCE</scope>
    <source>
        <strain evidence="3">5ac10</strain>
    </source>
</reference>
<dbReference type="PANTHER" id="PTHR34301">
    <property type="entry name" value="DNA-BINDING PROTEIN-RELATED"/>
    <property type="match status" value="1"/>
</dbReference>
<keyword evidence="1" id="KW-0472">Membrane</keyword>
<feature type="transmembrane region" description="Helical" evidence="1">
    <location>
        <begin position="155"/>
        <end position="174"/>
    </location>
</feature>
<feature type="transmembrane region" description="Helical" evidence="1">
    <location>
        <begin position="237"/>
        <end position="262"/>
    </location>
</feature>
<dbReference type="Proteomes" id="UP000663720">
    <property type="component" value="Chromosome"/>
</dbReference>
<sequence>MICILSQANKLGPRLFWQAVFQPSKAYDFVNEKNGTEYIFLLTFIVIGLLFEGILAVPHYYLYHNLLQSIAFAGAFALAFAGAVFILLGAWLGTILPPFFISLIIILGSICLILAIFDEKIKLLSENGWSFIIGWLLFYVGGGSVIPYIYSYEMLIFPISFFVAYFFISSLDFINRNNKFKTNFEKKDVKKDDLTHQKFSNVQKATILWCPLLAVLISLLLFLNIKPDLHTKIIITSIGLGIMPVLILHVPDYFLCLPVWFFQTRKAAKHFENKQELIRIYENSLLFKHEMLYFQLPGLHKFISLFAKNKELGIQEAVKRIDHLYWFTFQQKQAQKAIIELGRDKETAHQYIHYLLEQGNLPLLKTLAGKNKLAELYLILFNETGKVEKHRKPYDISLLMSKGISFFRRQLENNREKLPETLEEKIDHVCREIEKHNEHRFNKEFIQTLKTARSLLISSAIKEFYEAFSILEQINNFPEEIKYFQHIQSLIPQFNKINETLNNIKNIERFETRRSILQDQQKSFIELSQTAANTFYEPFATLWKESLKHFAEIIGKEIIAQQGAAILSIELKNNEILASKEERHLYFIISNKGQEYASGVSFTIQADSPAVLFCGDTTADVQIIESGAEKEISFAIIASKPEKTNIRGTIIFSDRAKDNKSIPFSFPVTIYEETTEFREISNPYVAGKALDQDTKIYVGREDAYNFIDKNIMAGDEHHTIVCYGLRRTGKSSLLYRVINQGFTDKRLVPVLFDMQGIDDEADFYLSLTEAINENLESESEYEARNFGDFKRYLKKIKPDLSDKIIVLLVDEFEELQMRVEDKRVSRTVFSNIRHLMQHEKNFIFLFAGTHKIEEMSADYWSIFFNTATYLKINYLSFEDTEKLVRKPVNGQLTYDNLAVEQIIKMTHGQPYLTQLICRTLVNDLNENKKRNYAVIDDVDDAVEKIIRQGDDHFSTHIWKEANLLERLVLSAAAEELTQKQLDFIGIDGIFSKIELFTKQFSRKECVDTLAKLVSKDIRVVPK</sequence>
<gene>
    <name evidence="3" type="ORF">dnl_43400</name>
</gene>
<keyword evidence="1" id="KW-1133">Transmembrane helix</keyword>
<dbReference type="RefSeq" id="WP_207687953.1">
    <property type="nucleotide sequence ID" value="NZ_CP061799.1"/>
</dbReference>